<feature type="domain" description="S1 motif" evidence="6">
    <location>
        <begin position="254"/>
        <end position="322"/>
    </location>
</feature>
<dbReference type="PRINTS" id="PR00681">
    <property type="entry name" value="RIBOSOMALS1"/>
</dbReference>
<evidence type="ECO:0000313" key="7">
    <source>
        <dbReference type="EMBL" id="ACZ10924.1"/>
    </source>
</evidence>
<dbReference type="SMART" id="SM00316">
    <property type="entry name" value="S1"/>
    <property type="match status" value="8"/>
</dbReference>
<dbReference type="GO" id="GO:0006412">
    <property type="term" value="P:translation"/>
    <property type="evidence" value="ECO:0007669"/>
    <property type="project" value="TreeGrafter"/>
</dbReference>
<dbReference type="AlphaFoldDB" id="D1AGH2"/>
<dbReference type="FunFam" id="2.40.50.140:FF:000103">
    <property type="entry name" value="protein RRP5 homolog"/>
    <property type="match status" value="2"/>
</dbReference>
<sequence>MNEFETLLNEYLPEEKKKGELIEGIILRKEKDFSYLDVNDKLEGKIYTNEIENLNVGEVVEVKIIRNDGENIIVSKFLLDKEKEFASYETGDIIQGEIIEKIKGGYKVKLGKNIGFLPFSISNLRRDDEYKNKKFKFLIIDKDTKNLTLSRSDLVKKEEEDFYQTVQKGDVLEGTIKEILDFGLIVDLGKTTGFIHISEVDWSSVKDLKHLFNANDKIKAKIIELDKENKKIKMSIKQMKEDPWNIFIAKYKTGDVLEAEVSEVMPFGIVVEHEHNRGFIHISEISWHPIEELSKCYSLGQKLKARIIEIDEKGRNYKLSVKQLDENPWDKLVENYKVGDTVEGVIEKILDFAILPSVDDVLGFIHISEISWGAHTGVIEQFKLGDTVKAKIIELNKDAKIFKLSIKRLSSDPWETVKDKYQKGQILEREIKEILDFALLVEMEENVEGMVHISEISYRRVNNLKEKFTVGEKIKFKILEFNEEKRRVSLSMKAILDDIWANIHDKYTLNQEVSGKVINIQEYGIFAELEDGLEVFIHRNDFSWEKEEHKEYKLGDIVNFRILKIDEKEKKISGGIKQLTQSPWKEMESMYKIGNKVKVSVENEIENGYIVKLTDRFSALIPKKELPENTTLAVGDTVEGIITEMHEKRKSVILSVKKISEMEEEKELKELLEIYGVKKEE</sequence>
<evidence type="ECO:0000256" key="3">
    <source>
        <dbReference type="ARBA" id="ARBA00023274"/>
    </source>
</evidence>
<dbReference type="KEGG" id="str:Sterm_4092"/>
<feature type="domain" description="S1 motif" evidence="6">
    <location>
        <begin position="169"/>
        <end position="237"/>
    </location>
</feature>
<dbReference type="InterPro" id="IPR035104">
    <property type="entry name" value="Ribosomal_protein_S1-like"/>
</dbReference>
<feature type="domain" description="S1 motif" evidence="6">
    <location>
        <begin position="19"/>
        <end position="82"/>
    </location>
</feature>
<dbReference type="PANTHER" id="PTHR10724:SF7">
    <property type="entry name" value="SMALL RIBOSOMAL SUBUNIT PROTEIN BS1C"/>
    <property type="match status" value="1"/>
</dbReference>
<dbReference type="InterPro" id="IPR012340">
    <property type="entry name" value="NA-bd_OB-fold"/>
</dbReference>
<evidence type="ECO:0000259" key="6">
    <source>
        <dbReference type="PROSITE" id="PS50126"/>
    </source>
</evidence>
<organism evidence="7 8">
    <name type="scientific">Sebaldella termitidis (strain ATCC 33386 / NCTC 11300)</name>
    <dbReference type="NCBI Taxonomy" id="526218"/>
    <lineage>
        <taxon>Bacteria</taxon>
        <taxon>Fusobacteriati</taxon>
        <taxon>Fusobacteriota</taxon>
        <taxon>Fusobacteriia</taxon>
        <taxon>Fusobacteriales</taxon>
        <taxon>Leptotrichiaceae</taxon>
        <taxon>Sebaldella</taxon>
    </lineage>
</organism>
<dbReference type="STRING" id="526218.Sterm_4092"/>
<dbReference type="GO" id="GO:0003729">
    <property type="term" value="F:mRNA binding"/>
    <property type="evidence" value="ECO:0007669"/>
    <property type="project" value="TreeGrafter"/>
</dbReference>
<feature type="coiled-coil region" evidence="5">
    <location>
        <begin position="208"/>
        <end position="242"/>
    </location>
</feature>
<dbReference type="HOGENOM" id="CLU_015805_2_1_0"/>
<reference evidence="7 8" key="2">
    <citation type="journal article" date="2010" name="Stand. Genomic Sci.">
        <title>Complete genome sequence of Sebaldella termitidis type strain (NCTC 11300).</title>
        <authorList>
            <person name="Harmon-Smith M."/>
            <person name="Celia L."/>
            <person name="Chertkov O."/>
            <person name="Lapidus A."/>
            <person name="Copeland A."/>
            <person name="Glavina Del Rio T."/>
            <person name="Nolan M."/>
            <person name="Lucas S."/>
            <person name="Tice H."/>
            <person name="Cheng J.F."/>
            <person name="Han C."/>
            <person name="Detter J.C."/>
            <person name="Bruce D."/>
            <person name="Goodwin L."/>
            <person name="Pitluck S."/>
            <person name="Pati A."/>
            <person name="Liolios K."/>
            <person name="Ivanova N."/>
            <person name="Mavromatis K."/>
            <person name="Mikhailova N."/>
            <person name="Chen A."/>
            <person name="Palaniappan K."/>
            <person name="Land M."/>
            <person name="Hauser L."/>
            <person name="Chang Y.J."/>
            <person name="Jeffries C.D."/>
            <person name="Brettin T."/>
            <person name="Goker M."/>
            <person name="Beck B."/>
            <person name="Bristow J."/>
            <person name="Eisen J.A."/>
            <person name="Markowitz V."/>
            <person name="Hugenholtz P."/>
            <person name="Kyrpides N.C."/>
            <person name="Klenk H.P."/>
            <person name="Chen F."/>
        </authorList>
    </citation>
    <scope>NUCLEOTIDE SEQUENCE [LARGE SCALE GENOMIC DNA]</scope>
    <source>
        <strain evidence="8">ATCC 33386 / NCTC 11300</strain>
    </source>
</reference>
<comment type="similarity">
    <text evidence="1">Belongs to the bacterial ribosomal protein bS1 family.</text>
</comment>
<dbReference type="RefSeq" id="WP_012863499.1">
    <property type="nucleotide sequence ID" value="NC_013517.1"/>
</dbReference>
<feature type="domain" description="S1 motif" evidence="6">
    <location>
        <begin position="594"/>
        <end position="657"/>
    </location>
</feature>
<dbReference type="Pfam" id="PF00575">
    <property type="entry name" value="S1"/>
    <property type="match status" value="5"/>
</dbReference>
<dbReference type="GO" id="GO:0022627">
    <property type="term" value="C:cytosolic small ribosomal subunit"/>
    <property type="evidence" value="ECO:0007669"/>
    <property type="project" value="TreeGrafter"/>
</dbReference>
<dbReference type="PROSITE" id="PS50126">
    <property type="entry name" value="S1"/>
    <property type="match status" value="8"/>
</dbReference>
<feature type="domain" description="S1 motif" evidence="6">
    <location>
        <begin position="424"/>
        <end position="493"/>
    </location>
</feature>
<feature type="domain" description="S1 motif" evidence="6">
    <location>
        <begin position="510"/>
        <end position="577"/>
    </location>
</feature>
<dbReference type="Gene3D" id="2.40.50.140">
    <property type="entry name" value="Nucleic acid-binding proteins"/>
    <property type="match status" value="7"/>
</dbReference>
<dbReference type="PANTHER" id="PTHR10724">
    <property type="entry name" value="30S RIBOSOMAL PROTEIN S1"/>
    <property type="match status" value="1"/>
</dbReference>
<protein>
    <submittedName>
        <fullName evidence="7">RNA binding S1 domain protein</fullName>
    </submittedName>
</protein>
<keyword evidence="8" id="KW-1185">Reference proteome</keyword>
<reference evidence="8" key="1">
    <citation type="submission" date="2009-09" db="EMBL/GenBank/DDBJ databases">
        <title>The complete chromosome of Sebaldella termitidis ATCC 33386.</title>
        <authorList>
            <consortium name="US DOE Joint Genome Institute (JGI-PGF)"/>
            <person name="Lucas S."/>
            <person name="Copeland A."/>
            <person name="Lapidus A."/>
            <person name="Glavina del Rio T."/>
            <person name="Dalin E."/>
            <person name="Tice H."/>
            <person name="Bruce D."/>
            <person name="Goodwin L."/>
            <person name="Pitluck S."/>
            <person name="Kyrpides N."/>
            <person name="Mavromatis K."/>
            <person name="Ivanova N."/>
            <person name="Mikhailova N."/>
            <person name="Sims D."/>
            <person name="Meincke L."/>
            <person name="Brettin T."/>
            <person name="Detter J.C."/>
            <person name="Han C."/>
            <person name="Larimer F."/>
            <person name="Land M."/>
            <person name="Hauser L."/>
            <person name="Markowitz V."/>
            <person name="Cheng J.F."/>
            <person name="Hugenholtz P."/>
            <person name="Woyke T."/>
            <person name="Wu D."/>
            <person name="Eisen J.A."/>
        </authorList>
    </citation>
    <scope>NUCLEOTIDE SEQUENCE [LARGE SCALE GENOMIC DNA]</scope>
    <source>
        <strain evidence="8">ATCC 33386 / NCTC 11300</strain>
    </source>
</reference>
<evidence type="ECO:0000256" key="1">
    <source>
        <dbReference type="ARBA" id="ARBA00006767"/>
    </source>
</evidence>
<dbReference type="eggNOG" id="COG0539">
    <property type="taxonomic scope" value="Bacteria"/>
</dbReference>
<evidence type="ECO:0000256" key="5">
    <source>
        <dbReference type="SAM" id="Coils"/>
    </source>
</evidence>
<dbReference type="CDD" id="cd00164">
    <property type="entry name" value="S1_like"/>
    <property type="match status" value="1"/>
</dbReference>
<keyword evidence="3" id="KW-0687">Ribonucleoprotein</keyword>
<gene>
    <name evidence="7" type="ordered locus">Sterm_4092</name>
</gene>
<dbReference type="InterPro" id="IPR003029">
    <property type="entry name" value="S1_domain"/>
</dbReference>
<feature type="domain" description="S1 motif" evidence="6">
    <location>
        <begin position="91"/>
        <end position="152"/>
    </location>
</feature>
<name>D1AGH2_SEBTE</name>
<evidence type="ECO:0000313" key="8">
    <source>
        <dbReference type="Proteomes" id="UP000000845"/>
    </source>
</evidence>
<evidence type="ECO:0000256" key="2">
    <source>
        <dbReference type="ARBA" id="ARBA00022980"/>
    </source>
</evidence>
<dbReference type="InterPro" id="IPR050437">
    <property type="entry name" value="Ribos_protein_bS1-like"/>
</dbReference>
<dbReference type="SUPFAM" id="SSF50249">
    <property type="entry name" value="Nucleic acid-binding proteins"/>
    <property type="match status" value="8"/>
</dbReference>
<dbReference type="GO" id="GO:0003735">
    <property type="term" value="F:structural constituent of ribosome"/>
    <property type="evidence" value="ECO:0007669"/>
    <property type="project" value="TreeGrafter"/>
</dbReference>
<accession>D1AGH2</accession>
<feature type="domain" description="S1 motif" evidence="6">
    <location>
        <begin position="339"/>
        <end position="407"/>
    </location>
</feature>
<keyword evidence="2" id="KW-0689">Ribosomal protein</keyword>
<comment type="function">
    <text evidence="4">Binds mRNA; thus facilitating recognition of the initiation point. It is needed to translate mRNA with a short Shine-Dalgarno (SD) purine-rich sequence.</text>
</comment>
<evidence type="ECO:0000256" key="4">
    <source>
        <dbReference type="ARBA" id="ARBA00025604"/>
    </source>
</evidence>
<dbReference type="Proteomes" id="UP000000845">
    <property type="component" value="Chromosome"/>
</dbReference>
<proteinExistence type="inferred from homology"/>
<dbReference type="EMBL" id="CP001739">
    <property type="protein sequence ID" value="ACZ10924.1"/>
    <property type="molecule type" value="Genomic_DNA"/>
</dbReference>
<keyword evidence="5" id="KW-0175">Coiled coil</keyword>